<proteinExistence type="predicted"/>
<evidence type="ECO:0000313" key="1">
    <source>
        <dbReference type="EMBL" id="KAF9061349.1"/>
    </source>
</evidence>
<gene>
    <name evidence="1" type="ORF">BDP27DRAFT_364282</name>
</gene>
<dbReference type="Proteomes" id="UP000772434">
    <property type="component" value="Unassembled WGS sequence"/>
</dbReference>
<dbReference type="OrthoDB" id="2849976at2759"/>
<protein>
    <submittedName>
        <fullName evidence="1">Uncharacterized protein</fullName>
    </submittedName>
</protein>
<name>A0A9P5P9E5_9AGAR</name>
<keyword evidence="2" id="KW-1185">Reference proteome</keyword>
<accession>A0A9P5P9E5</accession>
<dbReference type="AlphaFoldDB" id="A0A9P5P9E5"/>
<reference evidence="1" key="1">
    <citation type="submission" date="2020-11" db="EMBL/GenBank/DDBJ databases">
        <authorList>
            <consortium name="DOE Joint Genome Institute"/>
            <person name="Ahrendt S."/>
            <person name="Riley R."/>
            <person name="Andreopoulos W."/>
            <person name="Labutti K."/>
            <person name="Pangilinan J."/>
            <person name="Ruiz-Duenas F.J."/>
            <person name="Barrasa J.M."/>
            <person name="Sanchez-Garcia M."/>
            <person name="Camarero S."/>
            <person name="Miyauchi S."/>
            <person name="Serrano A."/>
            <person name="Linde D."/>
            <person name="Babiker R."/>
            <person name="Drula E."/>
            <person name="Ayuso-Fernandez I."/>
            <person name="Pacheco R."/>
            <person name="Padilla G."/>
            <person name="Ferreira P."/>
            <person name="Barriuso J."/>
            <person name="Kellner H."/>
            <person name="Castanera R."/>
            <person name="Alfaro M."/>
            <person name="Ramirez L."/>
            <person name="Pisabarro A.G."/>
            <person name="Kuo A."/>
            <person name="Tritt A."/>
            <person name="Lipzen A."/>
            <person name="He G."/>
            <person name="Yan M."/>
            <person name="Ng V."/>
            <person name="Cullen D."/>
            <person name="Martin F."/>
            <person name="Rosso M.-N."/>
            <person name="Henrissat B."/>
            <person name="Hibbett D."/>
            <person name="Martinez A.T."/>
            <person name="Grigoriev I.V."/>
        </authorList>
    </citation>
    <scope>NUCLEOTIDE SEQUENCE</scope>
    <source>
        <strain evidence="1">AH 40177</strain>
    </source>
</reference>
<dbReference type="PROSITE" id="PS50231">
    <property type="entry name" value="RICIN_B_LECTIN"/>
    <property type="match status" value="1"/>
</dbReference>
<evidence type="ECO:0000313" key="2">
    <source>
        <dbReference type="Proteomes" id="UP000772434"/>
    </source>
</evidence>
<sequence length="155" mass="15994">MFALSKPTTAIAIALGTPYTIASNLNDTLVWLFNGASEGTPNAIHLVPLPPTVSSTWILTSTSDGGWTISEGPVDCVAAPADSLLTTNTCENAAGTDIDFAISCATCTGNEATGCTLIAASTNDCVTVPSASDPNDQVRTLECTGTAEELWDFFN</sequence>
<comment type="caution">
    <text evidence="1">The sequence shown here is derived from an EMBL/GenBank/DDBJ whole genome shotgun (WGS) entry which is preliminary data.</text>
</comment>
<dbReference type="EMBL" id="JADNRY010000206">
    <property type="protein sequence ID" value="KAF9061349.1"/>
    <property type="molecule type" value="Genomic_DNA"/>
</dbReference>
<organism evidence="1 2">
    <name type="scientific">Rhodocollybia butyracea</name>
    <dbReference type="NCBI Taxonomy" id="206335"/>
    <lineage>
        <taxon>Eukaryota</taxon>
        <taxon>Fungi</taxon>
        <taxon>Dikarya</taxon>
        <taxon>Basidiomycota</taxon>
        <taxon>Agaricomycotina</taxon>
        <taxon>Agaricomycetes</taxon>
        <taxon>Agaricomycetidae</taxon>
        <taxon>Agaricales</taxon>
        <taxon>Marasmiineae</taxon>
        <taxon>Omphalotaceae</taxon>
        <taxon>Rhodocollybia</taxon>
    </lineage>
</organism>